<dbReference type="PROSITE" id="PS00666">
    <property type="entry name" value="DHDPS_2"/>
    <property type="match status" value="1"/>
</dbReference>
<sequence>MDTRSQYGKFHGVGVAIVTPFNADYSIDFDGFGRIVRHIADGGVRYIVLQGTTGESPTVTKQEKAQLLQYLKENNPKNLPIVFGVGGNVTADVVSGMKDIDFEGVDAILSVCPYYNKPGKRGVIEHFTRVADASPVPVILYNIPFRTGINMSAETICELAQHPNIIGVKEASCVIEQCMEIARDKPDDFLLISGDDVQAVPIISIGGVGVMSVIANAFPAKFTGLIEAALQGDFAFARKELGHFLRIDPLLYEEGNPVGVKNILEIMGLMSAEVRLPLMKASDDLSERQRAVLQRDNLLELVA</sequence>
<dbReference type="InterPro" id="IPR013785">
    <property type="entry name" value="Aldolase_TIM"/>
</dbReference>
<comment type="subcellular location">
    <subcellularLocation>
        <location evidence="12">Cytoplasm</location>
    </subcellularLocation>
</comment>
<feature type="binding site" evidence="15">
    <location>
        <position position="211"/>
    </location>
    <ligand>
        <name>pyruvate</name>
        <dbReference type="ChEBI" id="CHEBI:15361"/>
    </ligand>
</feature>
<dbReference type="KEGG" id="srd:SD10_08890"/>
<evidence type="ECO:0000256" key="4">
    <source>
        <dbReference type="ARBA" id="ARBA00012086"/>
    </source>
</evidence>
<comment type="caution">
    <text evidence="12">Was originally thought to be a dihydrodipicolinate synthase (DHDPS), catalyzing the condensation of (S)-aspartate-beta-semialdehyde [(S)-ASA] and pyruvate to dihydrodipicolinate (DHDP). However, it was shown in E.coli that the product of the enzymatic reaction is not dihydrodipicolinate but in fact (4S)-4-hydroxy-2,3,4,5-tetrahydro-(2S)-dipicolinic acid (HTPA), and that the consecutive dehydration reaction leading to DHDP is not spontaneous but catalyzed by DapB.</text>
</comment>
<evidence type="ECO:0000256" key="3">
    <source>
        <dbReference type="ARBA" id="ARBA00007592"/>
    </source>
</evidence>
<comment type="similarity">
    <text evidence="3 12 13">Belongs to the DapA family.</text>
</comment>
<evidence type="ECO:0000256" key="1">
    <source>
        <dbReference type="ARBA" id="ARBA00003294"/>
    </source>
</evidence>
<dbReference type="PATRIC" id="fig|1379870.5.peg.1939"/>
<evidence type="ECO:0000256" key="9">
    <source>
        <dbReference type="ARBA" id="ARBA00023239"/>
    </source>
</evidence>
<keyword evidence="7 12" id="KW-0220">Diaminopimelate biosynthesis</keyword>
<evidence type="ECO:0000256" key="2">
    <source>
        <dbReference type="ARBA" id="ARBA00005120"/>
    </source>
</evidence>
<dbReference type="HAMAP" id="MF_00418">
    <property type="entry name" value="DapA"/>
    <property type="match status" value="1"/>
</dbReference>
<evidence type="ECO:0000256" key="11">
    <source>
        <dbReference type="ARBA" id="ARBA00047836"/>
    </source>
</evidence>
<comment type="subunit">
    <text evidence="12">Homotetramer; dimer of dimers.</text>
</comment>
<organism evidence="16 17">
    <name type="scientific">Spirosoma radiotolerans</name>
    <dbReference type="NCBI Taxonomy" id="1379870"/>
    <lineage>
        <taxon>Bacteria</taxon>
        <taxon>Pseudomonadati</taxon>
        <taxon>Bacteroidota</taxon>
        <taxon>Cytophagia</taxon>
        <taxon>Cytophagales</taxon>
        <taxon>Cytophagaceae</taxon>
        <taxon>Spirosoma</taxon>
    </lineage>
</organism>
<accession>A0A0E3V6G4</accession>
<dbReference type="Pfam" id="PF00701">
    <property type="entry name" value="DHDPS"/>
    <property type="match status" value="1"/>
</dbReference>
<proteinExistence type="inferred from homology"/>
<dbReference type="PANTHER" id="PTHR12128:SF66">
    <property type="entry name" value="4-HYDROXY-2-OXOGLUTARATE ALDOLASE, MITOCHONDRIAL"/>
    <property type="match status" value="1"/>
</dbReference>
<evidence type="ECO:0000256" key="6">
    <source>
        <dbReference type="ARBA" id="ARBA00022605"/>
    </source>
</evidence>
<evidence type="ECO:0000256" key="15">
    <source>
        <dbReference type="PIRSR" id="PIRSR001365-2"/>
    </source>
</evidence>
<dbReference type="InterPro" id="IPR005263">
    <property type="entry name" value="DapA"/>
</dbReference>
<dbReference type="GO" id="GO:0008840">
    <property type="term" value="F:4-hydroxy-tetrahydrodipicolinate synthase activity"/>
    <property type="evidence" value="ECO:0007669"/>
    <property type="project" value="UniProtKB-UniRule"/>
</dbReference>
<protein>
    <recommendedName>
        <fullName evidence="4 12">4-hydroxy-tetrahydrodipicolinate synthase</fullName>
        <shortName evidence="12">HTPA synthase</shortName>
        <ecNumber evidence="4 12">4.3.3.7</ecNumber>
    </recommendedName>
</protein>
<dbReference type="CDD" id="cd00950">
    <property type="entry name" value="DHDPS"/>
    <property type="match status" value="1"/>
</dbReference>
<dbReference type="UniPathway" id="UPA00034">
    <property type="reaction ID" value="UER00017"/>
</dbReference>
<dbReference type="PIRSF" id="PIRSF001365">
    <property type="entry name" value="DHDPS"/>
    <property type="match status" value="1"/>
</dbReference>
<evidence type="ECO:0000256" key="8">
    <source>
        <dbReference type="ARBA" id="ARBA00023154"/>
    </source>
</evidence>
<dbReference type="EMBL" id="CP010429">
    <property type="protein sequence ID" value="AKD55002.1"/>
    <property type="molecule type" value="Genomic_DNA"/>
</dbReference>
<dbReference type="SUPFAM" id="SSF51569">
    <property type="entry name" value="Aldolase"/>
    <property type="match status" value="1"/>
</dbReference>
<name>A0A0E3V6G4_9BACT</name>
<evidence type="ECO:0000256" key="12">
    <source>
        <dbReference type="HAMAP-Rule" id="MF_00418"/>
    </source>
</evidence>
<evidence type="ECO:0000313" key="17">
    <source>
        <dbReference type="Proteomes" id="UP000033054"/>
    </source>
</evidence>
<feature type="active site" description="Proton donor/acceptor" evidence="12 14">
    <location>
        <position position="141"/>
    </location>
</feature>
<dbReference type="Proteomes" id="UP000033054">
    <property type="component" value="Chromosome"/>
</dbReference>
<dbReference type="GO" id="GO:0005829">
    <property type="term" value="C:cytosol"/>
    <property type="evidence" value="ECO:0007669"/>
    <property type="project" value="TreeGrafter"/>
</dbReference>
<dbReference type="InterPro" id="IPR020625">
    <property type="entry name" value="Schiff_base-form_aldolases_AS"/>
</dbReference>
<evidence type="ECO:0000256" key="7">
    <source>
        <dbReference type="ARBA" id="ARBA00022915"/>
    </source>
</evidence>
<dbReference type="SMART" id="SM01130">
    <property type="entry name" value="DHDPS"/>
    <property type="match status" value="1"/>
</dbReference>
<dbReference type="HOGENOM" id="CLU_049343_7_1_10"/>
<keyword evidence="8 12" id="KW-0457">Lysine biosynthesis</keyword>
<keyword evidence="10 12" id="KW-0704">Schiff base</keyword>
<dbReference type="STRING" id="1379870.SD10_08890"/>
<dbReference type="GO" id="GO:0019877">
    <property type="term" value="P:diaminopimelate biosynthetic process"/>
    <property type="evidence" value="ECO:0007669"/>
    <property type="project" value="UniProtKB-UniRule"/>
</dbReference>
<evidence type="ECO:0000256" key="5">
    <source>
        <dbReference type="ARBA" id="ARBA00022490"/>
    </source>
</evidence>
<comment type="function">
    <text evidence="1 12">Catalyzes the condensation of (S)-aspartate-beta-semialdehyde [(S)-ASA] and pyruvate to 4-hydroxy-tetrahydrodipicolinate (HTPA).</text>
</comment>
<comment type="caution">
    <text evidence="12">Lacks conserved residue(s) required for the propagation of feature annotation.</text>
</comment>
<feature type="site" description="Part of a proton relay during catalysis" evidence="12">
    <location>
        <position position="52"/>
    </location>
</feature>
<comment type="catalytic activity">
    <reaction evidence="11 12">
        <text>L-aspartate 4-semialdehyde + pyruvate = (2S,4S)-4-hydroxy-2,3,4,5-tetrahydrodipicolinate + H2O + H(+)</text>
        <dbReference type="Rhea" id="RHEA:34171"/>
        <dbReference type="ChEBI" id="CHEBI:15361"/>
        <dbReference type="ChEBI" id="CHEBI:15377"/>
        <dbReference type="ChEBI" id="CHEBI:15378"/>
        <dbReference type="ChEBI" id="CHEBI:67139"/>
        <dbReference type="ChEBI" id="CHEBI:537519"/>
        <dbReference type="EC" id="4.3.3.7"/>
    </reaction>
</comment>
<comment type="pathway">
    <text evidence="2 12">Amino-acid biosynthesis; L-lysine biosynthesis via DAP pathway; (S)-tetrahydrodipicolinate from L-aspartate: step 3/4.</text>
</comment>
<reference evidence="16 17" key="1">
    <citation type="journal article" date="2014" name="Curr. Microbiol.">
        <title>Spirosoma radiotolerans sp. nov., a gamma-radiation-resistant bacterium isolated from gamma ray-irradiated soil.</title>
        <authorList>
            <person name="Lee J.J."/>
            <person name="Srinivasan S."/>
            <person name="Lim S."/>
            <person name="Joe M."/>
            <person name="Im S."/>
            <person name="Bae S.I."/>
            <person name="Park K.R."/>
            <person name="Han J.H."/>
            <person name="Park S.H."/>
            <person name="Joo B.M."/>
            <person name="Park S.J."/>
            <person name="Kim M.K."/>
        </authorList>
    </citation>
    <scope>NUCLEOTIDE SEQUENCE [LARGE SCALE GENOMIC DNA]</scope>
    <source>
        <strain evidence="16 17">DG5A</strain>
    </source>
</reference>
<dbReference type="AlphaFoldDB" id="A0A0E3V6G4"/>
<feature type="binding site" evidence="12 15">
    <location>
        <position position="53"/>
    </location>
    <ligand>
        <name>pyruvate</name>
        <dbReference type="ChEBI" id="CHEBI:15361"/>
    </ligand>
</feature>
<dbReference type="Gene3D" id="3.20.20.70">
    <property type="entry name" value="Aldolase class I"/>
    <property type="match status" value="1"/>
</dbReference>
<gene>
    <name evidence="12" type="primary">dapA</name>
    <name evidence="16" type="ORF">SD10_08890</name>
</gene>
<evidence type="ECO:0000256" key="13">
    <source>
        <dbReference type="PIRNR" id="PIRNR001365"/>
    </source>
</evidence>
<keyword evidence="9 12" id="KW-0456">Lyase</keyword>
<feature type="active site" description="Schiff-base intermediate with substrate" evidence="12 14">
    <location>
        <position position="169"/>
    </location>
</feature>
<keyword evidence="5 12" id="KW-0963">Cytoplasm</keyword>
<evidence type="ECO:0000256" key="14">
    <source>
        <dbReference type="PIRSR" id="PIRSR001365-1"/>
    </source>
</evidence>
<keyword evidence="17" id="KW-1185">Reference proteome</keyword>
<keyword evidence="6 12" id="KW-0028">Amino-acid biosynthesis</keyword>
<dbReference type="NCBIfam" id="TIGR00674">
    <property type="entry name" value="dapA"/>
    <property type="match status" value="1"/>
</dbReference>
<dbReference type="PANTHER" id="PTHR12128">
    <property type="entry name" value="DIHYDRODIPICOLINATE SYNTHASE"/>
    <property type="match status" value="1"/>
</dbReference>
<feature type="site" description="Part of a proton relay during catalysis" evidence="12">
    <location>
        <position position="115"/>
    </location>
</feature>
<dbReference type="OrthoDB" id="9782828at2"/>
<evidence type="ECO:0000256" key="10">
    <source>
        <dbReference type="ARBA" id="ARBA00023270"/>
    </source>
</evidence>
<dbReference type="GO" id="GO:0009089">
    <property type="term" value="P:lysine biosynthetic process via diaminopimelate"/>
    <property type="evidence" value="ECO:0007669"/>
    <property type="project" value="UniProtKB-UniRule"/>
</dbReference>
<dbReference type="PRINTS" id="PR00146">
    <property type="entry name" value="DHPICSNTHASE"/>
</dbReference>
<dbReference type="InterPro" id="IPR002220">
    <property type="entry name" value="DapA-like"/>
</dbReference>
<dbReference type="EC" id="4.3.3.7" evidence="4 12"/>
<dbReference type="RefSeq" id="WP_046573483.1">
    <property type="nucleotide sequence ID" value="NZ_CP010429.1"/>
</dbReference>
<evidence type="ECO:0000313" key="16">
    <source>
        <dbReference type="EMBL" id="AKD55002.1"/>
    </source>
</evidence>